<evidence type="ECO:0000256" key="3">
    <source>
        <dbReference type="ARBA" id="ARBA00022475"/>
    </source>
</evidence>
<evidence type="ECO:0000256" key="5">
    <source>
        <dbReference type="ARBA" id="ARBA00022989"/>
    </source>
</evidence>
<feature type="transmembrane region" description="Helical" evidence="11">
    <location>
        <begin position="323"/>
        <end position="344"/>
    </location>
</feature>
<dbReference type="EMBL" id="CAJVCH010265354">
    <property type="protein sequence ID" value="CAG7734240.1"/>
    <property type="molecule type" value="Genomic_DNA"/>
</dbReference>
<dbReference type="InterPro" id="IPR006153">
    <property type="entry name" value="Cation/H_exchanger_TM"/>
</dbReference>
<gene>
    <name evidence="13" type="ORF">AFUS01_LOCUS22639</name>
</gene>
<dbReference type="Proteomes" id="UP000708208">
    <property type="component" value="Unassembled WGS sequence"/>
</dbReference>
<dbReference type="InterPro" id="IPR018422">
    <property type="entry name" value="Cation/H_exchanger_CPA1"/>
</dbReference>
<organism evidence="13 14">
    <name type="scientific">Allacma fusca</name>
    <dbReference type="NCBI Taxonomy" id="39272"/>
    <lineage>
        <taxon>Eukaryota</taxon>
        <taxon>Metazoa</taxon>
        <taxon>Ecdysozoa</taxon>
        <taxon>Arthropoda</taxon>
        <taxon>Hexapoda</taxon>
        <taxon>Collembola</taxon>
        <taxon>Symphypleona</taxon>
        <taxon>Sminthuridae</taxon>
        <taxon>Allacma</taxon>
    </lineage>
</organism>
<evidence type="ECO:0000256" key="9">
    <source>
        <dbReference type="ARBA" id="ARBA00023201"/>
    </source>
</evidence>
<feature type="region of interest" description="Disordered" evidence="10">
    <location>
        <begin position="1210"/>
        <end position="1255"/>
    </location>
</feature>
<dbReference type="GO" id="GO:0015385">
    <property type="term" value="F:sodium:proton antiporter activity"/>
    <property type="evidence" value="ECO:0007669"/>
    <property type="project" value="InterPro"/>
</dbReference>
<reference evidence="13" key="1">
    <citation type="submission" date="2021-06" db="EMBL/GenBank/DDBJ databases">
        <authorList>
            <person name="Hodson N. C."/>
            <person name="Mongue J. A."/>
            <person name="Jaron S. K."/>
        </authorList>
    </citation>
    <scope>NUCLEOTIDE SEQUENCE</scope>
</reference>
<feature type="compositionally biased region" description="Basic residues" evidence="10">
    <location>
        <begin position="1210"/>
        <end position="1222"/>
    </location>
</feature>
<feature type="transmembrane region" description="Helical" evidence="11">
    <location>
        <begin position="648"/>
        <end position="674"/>
    </location>
</feature>
<evidence type="ECO:0000256" key="7">
    <source>
        <dbReference type="ARBA" id="ARBA00023065"/>
    </source>
</evidence>
<dbReference type="InterPro" id="IPR000595">
    <property type="entry name" value="cNMP-bd_dom"/>
</dbReference>
<feature type="transmembrane region" description="Helical" evidence="11">
    <location>
        <begin position="161"/>
        <end position="183"/>
    </location>
</feature>
<evidence type="ECO:0000256" key="2">
    <source>
        <dbReference type="ARBA" id="ARBA00022448"/>
    </source>
</evidence>
<evidence type="ECO:0000256" key="10">
    <source>
        <dbReference type="SAM" id="MobiDB-lite"/>
    </source>
</evidence>
<feature type="transmembrane region" description="Helical" evidence="11">
    <location>
        <begin position="131"/>
        <end position="155"/>
    </location>
</feature>
<dbReference type="PANTHER" id="PTHR10110">
    <property type="entry name" value="SODIUM/HYDROGEN EXCHANGER"/>
    <property type="match status" value="1"/>
</dbReference>
<dbReference type="OrthoDB" id="441412at2759"/>
<sequence>MLRLITVPKSLADIGSNQGEEHTKLCEDDIFDPNNLRILLVLILMIAYGAFIRTVIKIFELKIPYTVLLMLSGLLIGCLSNNAHLCEYMYTFTAIARIPPKIILFAFLPILIFESAFSITPHTFMRSVVQIVIIALVGMIITTFMTALIIQSFFVSYKWNFITASFFGSIISATDPVAVVAILRELGASEMLTVMIEGESLLNDGVAILLYDILESIITCQVDEADLVSFILLKTCQITLGGPVFGFVTGKLAVWALSLIFNDATVEITITLVATYLTYYIGEDILGVSGVMAVVVLGITMGSERTSISPEVENFVHHFWEMLGYYANTILFMIVGIVITETAITKIEPEDCIYLFLLYITINIVRFLMLLLMFPFVSRIGYGLTWQNMIVMMWGGIRGAIGMCLALDVYDNEHLCQESNIGPKFLFHTAGIVFLTVVLNGTTTNLLLNTLKLSEIPAGRIQDMANAIKQLELAQFRTVGMLKHDRFLSCADWGSVYGYTTIVNPYNRTIKPDPHIRRALSLVSVRLGSDDHFTECPECHAMVKNAPTTQEYMVMTEEARVRILKALKVSFWRQFEHGVLVEMAVLQLVNIASEAEDKPFRLVEAHDLRKFWHIEGCLPWVKNTFAKAFGLESEIFPRRPRNIFRRGMWFLATRTWFEAVIILVIFVQMILAIWETAYVFREKKGNSDQYEHVFLGLSVFFNVFYVIEALIKIIGRGPRDYFCEHKLNWLDIAVIFLGIAEIYLYSLKVDQQSALIFVKVFRVARAVRLLKPLVLVPRFIPLLDRKIHTKLFLGYDIGKGFVTAVDDVIKFLPQMVDHPKVLQKLKHALMRERLETVREMGIMEKENPGIAIAVKTRHASRAVLNQMRENLMELKADGLVDAKECDLLLVRLEENMKRLWKTPPSIAPAPSELLLQNISWIGERNETVEFFREHAQLLSFSFNEIICRADSKPTGIYIITSGMVKINYVPTSEVIDDFETVGELPCMELFRDLSFRHKEDDFFSTGTVIGEQSVLTDQRRAATVKCETSVITYHISMPVMKQALRDFKTDHKSLESSMWKAVGIRLAMAVFKKHPNYATWSVDKIRFYVERSCVPLGEQYDSIIIYEYISDILVIQGRVKDSFSEEVFFASQLIPRGVSEITLIHTSKLKTRVLIIPFEDAWENEIDAQDTSQFMSLLKFIHASCKLETDRKSDGLARRRTRGSLRSLRKRSNVKAKVKRHPPVTPKSSEANHGGLKKKSLKNVKSRYAKEKQEK</sequence>
<keyword evidence="14" id="KW-1185">Reference proteome</keyword>
<dbReference type="PROSITE" id="PS50042">
    <property type="entry name" value="CNMP_BINDING_3"/>
    <property type="match status" value="1"/>
</dbReference>
<evidence type="ECO:0000259" key="12">
    <source>
        <dbReference type="PROSITE" id="PS50042"/>
    </source>
</evidence>
<feature type="compositionally biased region" description="Basic residues" evidence="10">
    <location>
        <begin position="1235"/>
        <end position="1247"/>
    </location>
</feature>
<dbReference type="Pfam" id="PF00520">
    <property type="entry name" value="Ion_trans"/>
    <property type="match status" value="1"/>
</dbReference>
<dbReference type="GO" id="GO:0005216">
    <property type="term" value="F:monoatomic ion channel activity"/>
    <property type="evidence" value="ECO:0007669"/>
    <property type="project" value="InterPro"/>
</dbReference>
<keyword evidence="4 11" id="KW-0812">Transmembrane</keyword>
<dbReference type="Pfam" id="PF00999">
    <property type="entry name" value="Na_H_Exchanger"/>
    <property type="match status" value="1"/>
</dbReference>
<keyword evidence="2" id="KW-0813">Transport</keyword>
<dbReference type="GO" id="GO:0005886">
    <property type="term" value="C:plasma membrane"/>
    <property type="evidence" value="ECO:0007669"/>
    <property type="project" value="UniProtKB-SubCell"/>
</dbReference>
<feature type="transmembrane region" description="Helical" evidence="11">
    <location>
        <begin position="102"/>
        <end position="119"/>
    </location>
</feature>
<keyword evidence="3" id="KW-1003">Cell membrane</keyword>
<evidence type="ECO:0000256" key="11">
    <source>
        <dbReference type="SAM" id="Phobius"/>
    </source>
</evidence>
<comment type="subcellular location">
    <subcellularLocation>
        <location evidence="1">Cell membrane</location>
        <topology evidence="1">Multi-pass membrane protein</topology>
    </subcellularLocation>
</comment>
<feature type="transmembrane region" description="Helical" evidence="11">
    <location>
        <begin position="694"/>
        <end position="715"/>
    </location>
</feature>
<evidence type="ECO:0000256" key="6">
    <source>
        <dbReference type="ARBA" id="ARBA00023053"/>
    </source>
</evidence>
<dbReference type="PANTHER" id="PTHR10110:SF86">
    <property type="entry name" value="SODIUM_HYDROGEN EXCHANGER 7"/>
    <property type="match status" value="1"/>
</dbReference>
<feature type="transmembrane region" description="Helical" evidence="11">
    <location>
        <begin position="63"/>
        <end position="82"/>
    </location>
</feature>
<keyword evidence="7" id="KW-0406">Ion transport</keyword>
<keyword evidence="9" id="KW-0739">Sodium transport</keyword>
<evidence type="ECO:0000256" key="1">
    <source>
        <dbReference type="ARBA" id="ARBA00004651"/>
    </source>
</evidence>
<comment type="caution">
    <text evidence="13">The sequence shown here is derived from an EMBL/GenBank/DDBJ whole genome shotgun (WGS) entry which is preliminary data.</text>
</comment>
<feature type="transmembrane region" description="Helical" evidence="11">
    <location>
        <begin position="38"/>
        <end position="56"/>
    </location>
</feature>
<accession>A0A8J2P730</accession>
<evidence type="ECO:0000256" key="8">
    <source>
        <dbReference type="ARBA" id="ARBA00023136"/>
    </source>
</evidence>
<evidence type="ECO:0000256" key="4">
    <source>
        <dbReference type="ARBA" id="ARBA00022692"/>
    </source>
</evidence>
<keyword evidence="5 11" id="KW-1133">Transmembrane helix</keyword>
<dbReference type="InterPro" id="IPR005821">
    <property type="entry name" value="Ion_trans_dom"/>
</dbReference>
<keyword evidence="6" id="KW-0915">Sodium</keyword>
<name>A0A8J2P730_9HEXA</name>
<feature type="domain" description="Cyclic nucleotide-binding" evidence="12">
    <location>
        <begin position="940"/>
        <end position="1044"/>
    </location>
</feature>
<evidence type="ECO:0000313" key="13">
    <source>
        <dbReference type="EMBL" id="CAG7734240.1"/>
    </source>
</evidence>
<feature type="transmembrane region" description="Helical" evidence="11">
    <location>
        <begin position="356"/>
        <end position="377"/>
    </location>
</feature>
<dbReference type="CDD" id="cd00038">
    <property type="entry name" value="CAP_ED"/>
    <property type="match status" value="1"/>
</dbReference>
<keyword evidence="8 11" id="KW-0472">Membrane</keyword>
<feature type="transmembrane region" description="Helical" evidence="11">
    <location>
        <begin position="425"/>
        <end position="448"/>
    </location>
</feature>
<dbReference type="AlphaFoldDB" id="A0A8J2P730"/>
<feature type="transmembrane region" description="Helical" evidence="11">
    <location>
        <begin position="727"/>
        <end position="745"/>
    </location>
</feature>
<dbReference type="GO" id="GO:0015386">
    <property type="term" value="F:potassium:proton antiporter activity"/>
    <property type="evidence" value="ECO:0007669"/>
    <property type="project" value="TreeGrafter"/>
</dbReference>
<feature type="transmembrane region" description="Helical" evidence="11">
    <location>
        <begin position="389"/>
        <end position="410"/>
    </location>
</feature>
<dbReference type="GO" id="GO:0098719">
    <property type="term" value="P:sodium ion import across plasma membrane"/>
    <property type="evidence" value="ECO:0007669"/>
    <property type="project" value="TreeGrafter"/>
</dbReference>
<evidence type="ECO:0000313" key="14">
    <source>
        <dbReference type="Proteomes" id="UP000708208"/>
    </source>
</evidence>
<feature type="transmembrane region" description="Helical" evidence="11">
    <location>
        <begin position="285"/>
        <end position="302"/>
    </location>
</feature>
<dbReference type="GO" id="GO:0051453">
    <property type="term" value="P:regulation of intracellular pH"/>
    <property type="evidence" value="ECO:0007669"/>
    <property type="project" value="TreeGrafter"/>
</dbReference>
<proteinExistence type="predicted"/>
<protein>
    <recommendedName>
        <fullName evidence="12">Cyclic nucleotide-binding domain-containing protein</fullName>
    </recommendedName>
</protein>